<accession>A0A6G3T4Q3</accession>
<protein>
    <submittedName>
        <fullName evidence="2">Histidine kinase</fullName>
    </submittedName>
</protein>
<gene>
    <name evidence="2" type="ORF">G3I66_00530</name>
</gene>
<evidence type="ECO:0000313" key="3">
    <source>
        <dbReference type="Proteomes" id="UP000475666"/>
    </source>
</evidence>
<keyword evidence="2" id="KW-0418">Kinase</keyword>
<reference evidence="2 3" key="1">
    <citation type="submission" date="2020-01" db="EMBL/GenBank/DDBJ databases">
        <title>Insect and environment-associated Actinomycetes.</title>
        <authorList>
            <person name="Currrie C."/>
            <person name="Chevrette M."/>
            <person name="Carlson C."/>
            <person name="Stubbendieck R."/>
            <person name="Wendt-Pienkowski E."/>
        </authorList>
    </citation>
    <scope>NUCLEOTIDE SEQUENCE [LARGE SCALE GENOMIC DNA]</scope>
    <source>
        <strain evidence="2 3">SID7739</strain>
    </source>
</reference>
<dbReference type="AlphaFoldDB" id="A0A6G3T4Q3"/>
<evidence type="ECO:0000256" key="1">
    <source>
        <dbReference type="SAM" id="MobiDB-lite"/>
    </source>
</evidence>
<dbReference type="GO" id="GO:0016301">
    <property type="term" value="F:kinase activity"/>
    <property type="evidence" value="ECO:0007669"/>
    <property type="project" value="UniProtKB-KW"/>
</dbReference>
<dbReference type="EMBL" id="JAAGMQ010000010">
    <property type="protein sequence ID" value="NEC31697.1"/>
    <property type="molecule type" value="Genomic_DNA"/>
</dbReference>
<comment type="caution">
    <text evidence="2">The sequence shown here is derived from an EMBL/GenBank/DDBJ whole genome shotgun (WGS) entry which is preliminary data.</text>
</comment>
<feature type="compositionally biased region" description="Basic and acidic residues" evidence="1">
    <location>
        <begin position="111"/>
        <end position="121"/>
    </location>
</feature>
<feature type="compositionally biased region" description="Acidic residues" evidence="1">
    <location>
        <begin position="63"/>
        <end position="72"/>
    </location>
</feature>
<name>A0A6G3T4Q3_9ACTN</name>
<keyword evidence="2" id="KW-0808">Transferase</keyword>
<sequence>GLAPLPRRVPQTSLAAELRDEDPGGRRDGSDDAAGDAYADFTAERAASSLAGFQRGTLRAQTDDDAAEAADPDETHEAAEAHEADEDAGRAGDRATEGHALSSAAHSTPTADRRPPTKDTR</sequence>
<proteinExistence type="predicted"/>
<feature type="region of interest" description="Disordered" evidence="1">
    <location>
        <begin position="1"/>
        <end position="121"/>
    </location>
</feature>
<organism evidence="2 3">
    <name type="scientific">Streptomyces rubrogriseus</name>
    <dbReference type="NCBI Taxonomy" id="194673"/>
    <lineage>
        <taxon>Bacteria</taxon>
        <taxon>Bacillati</taxon>
        <taxon>Actinomycetota</taxon>
        <taxon>Actinomycetes</taxon>
        <taxon>Kitasatosporales</taxon>
        <taxon>Streptomycetaceae</taxon>
        <taxon>Streptomyces</taxon>
        <taxon>Streptomyces violaceoruber group</taxon>
    </lineage>
</organism>
<feature type="compositionally biased region" description="Basic and acidic residues" evidence="1">
    <location>
        <begin position="73"/>
        <end position="97"/>
    </location>
</feature>
<feature type="compositionally biased region" description="Basic and acidic residues" evidence="1">
    <location>
        <begin position="17"/>
        <end position="30"/>
    </location>
</feature>
<evidence type="ECO:0000313" key="2">
    <source>
        <dbReference type="EMBL" id="NEC31697.1"/>
    </source>
</evidence>
<dbReference type="Proteomes" id="UP000475666">
    <property type="component" value="Unassembled WGS sequence"/>
</dbReference>
<feature type="non-terminal residue" evidence="2">
    <location>
        <position position="1"/>
    </location>
</feature>